<accession>A0ABQ8XPH6</accession>
<comment type="caution">
    <text evidence="2">The sequence shown here is derived from an EMBL/GenBank/DDBJ whole genome shotgun (WGS) entry which is preliminary data.</text>
</comment>
<protein>
    <submittedName>
        <fullName evidence="2">Uncharacterized protein</fullName>
    </submittedName>
</protein>
<gene>
    <name evidence="2" type="ORF">M0813_29098</name>
</gene>
<feature type="region of interest" description="Disordered" evidence="1">
    <location>
        <begin position="161"/>
        <end position="186"/>
    </location>
</feature>
<organism evidence="2 3">
    <name type="scientific">Anaeramoeba flamelloides</name>
    <dbReference type="NCBI Taxonomy" id="1746091"/>
    <lineage>
        <taxon>Eukaryota</taxon>
        <taxon>Metamonada</taxon>
        <taxon>Anaeramoebidae</taxon>
        <taxon>Anaeramoeba</taxon>
    </lineage>
</organism>
<reference evidence="2" key="1">
    <citation type="submission" date="2022-08" db="EMBL/GenBank/DDBJ databases">
        <title>Novel sulfate-reducing endosymbionts in the free-living metamonad Anaeramoeba.</title>
        <authorList>
            <person name="Jerlstrom-Hultqvist J."/>
            <person name="Cepicka I."/>
            <person name="Gallot-Lavallee L."/>
            <person name="Salas-Leiva D."/>
            <person name="Curtis B.A."/>
            <person name="Zahonova K."/>
            <person name="Pipaliya S."/>
            <person name="Dacks J."/>
            <person name="Roger A.J."/>
        </authorList>
    </citation>
    <scope>NUCLEOTIDE SEQUENCE</scope>
    <source>
        <strain evidence="2">Schooner1</strain>
    </source>
</reference>
<keyword evidence="3" id="KW-1185">Reference proteome</keyword>
<evidence type="ECO:0000313" key="3">
    <source>
        <dbReference type="Proteomes" id="UP001150062"/>
    </source>
</evidence>
<dbReference type="EMBL" id="JAOAOG010000269">
    <property type="protein sequence ID" value="KAJ6234508.1"/>
    <property type="molecule type" value="Genomic_DNA"/>
</dbReference>
<feature type="compositionally biased region" description="Basic residues" evidence="1">
    <location>
        <begin position="173"/>
        <end position="186"/>
    </location>
</feature>
<dbReference type="Proteomes" id="UP001150062">
    <property type="component" value="Unassembled WGS sequence"/>
</dbReference>
<proteinExistence type="predicted"/>
<name>A0ABQ8XPH6_9EUKA</name>
<sequence length="186" mass="21455">MGNQILKYLKENKEIQKTIKGYLTQLGLKDDLIKNCQDKNVVGCYKSFVEGKFLESFKFLCQGIGLNEGQYEELKVLLVTFLQSANELALLILGKVVKDVNFLLLSIKTFLNLLSKGNILEAIRYILTIFSIDYAKLINLINLLLQSQTAKIEKNKNKIEIKKQKQQKIGNKKEKKKEKKKKKKKK</sequence>
<evidence type="ECO:0000313" key="2">
    <source>
        <dbReference type="EMBL" id="KAJ6234508.1"/>
    </source>
</evidence>
<evidence type="ECO:0000256" key="1">
    <source>
        <dbReference type="SAM" id="MobiDB-lite"/>
    </source>
</evidence>